<proteinExistence type="predicted"/>
<reference evidence="1" key="1">
    <citation type="submission" date="2014-09" db="EMBL/GenBank/DDBJ databases">
        <authorList>
            <person name="Magalhaes I.L.F."/>
            <person name="Oliveira U."/>
            <person name="Santos F.R."/>
            <person name="Vidigal T.H.D.A."/>
            <person name="Brescovit A.D."/>
            <person name="Santos A.J."/>
        </authorList>
    </citation>
    <scope>NUCLEOTIDE SEQUENCE</scope>
</reference>
<dbReference type="AlphaFoldDB" id="A0A0K8TGA1"/>
<evidence type="ECO:0000313" key="1">
    <source>
        <dbReference type="EMBL" id="JAG64504.1"/>
    </source>
</evidence>
<sequence>MNGVYNIVAILKRRFCYQQMQVYVRKCYINIPENSQTGLKNKDLVENSETSPFQHNVKKKKSLKIALKKKINKENKMNVRVKQKTALLNIEKGLEKNLIQLFIR</sequence>
<accession>A0A0K8TGA1</accession>
<dbReference type="EMBL" id="GBRD01001317">
    <property type="protein sequence ID" value="JAG64504.1"/>
    <property type="molecule type" value="Transcribed_RNA"/>
</dbReference>
<name>A0A0K8TGA1_LYGHE</name>
<organism evidence="1">
    <name type="scientific">Lygus hesperus</name>
    <name type="common">Western plant bug</name>
    <dbReference type="NCBI Taxonomy" id="30085"/>
    <lineage>
        <taxon>Eukaryota</taxon>
        <taxon>Metazoa</taxon>
        <taxon>Ecdysozoa</taxon>
        <taxon>Arthropoda</taxon>
        <taxon>Hexapoda</taxon>
        <taxon>Insecta</taxon>
        <taxon>Pterygota</taxon>
        <taxon>Neoptera</taxon>
        <taxon>Paraneoptera</taxon>
        <taxon>Hemiptera</taxon>
        <taxon>Heteroptera</taxon>
        <taxon>Panheteroptera</taxon>
        <taxon>Cimicomorpha</taxon>
        <taxon>Miridae</taxon>
        <taxon>Mirini</taxon>
        <taxon>Lygus</taxon>
    </lineage>
</organism>
<protein>
    <submittedName>
        <fullName evidence="1">Uncharacterized protein</fullName>
    </submittedName>
</protein>